<protein>
    <submittedName>
        <fullName evidence="1">TIGR02444 family protein</fullName>
    </submittedName>
</protein>
<sequence>MAAFYRKDPMPRQEPPDNLSLDNPLWQYVLTLWRHDGFAYQCLEAQNQGLAVTPLLVALFCAARDRQAPQTEPEGIHQWRTDVTADLRALRMNLPRGNDTTAPLRDTVKQAELKAEQVELAWWWQRLVDDGSVTQSGLSRTALARHNLGSLLPGLDPATAASLVELWGEIKEANGEPS</sequence>
<dbReference type="AlphaFoldDB" id="A0A9X4YBF0"/>
<reference evidence="1 2" key="1">
    <citation type="submission" date="2019-11" db="EMBL/GenBank/DDBJ databases">
        <title>Genome sequences of 17 halophilic strains isolated from different environments.</title>
        <authorList>
            <person name="Furrow R.E."/>
        </authorList>
    </citation>
    <scope>NUCLEOTIDE SEQUENCE [LARGE SCALE GENOMIC DNA]</scope>
    <source>
        <strain evidence="1 2">22507_15_FS</strain>
    </source>
</reference>
<accession>A0A9X4YBF0</accession>
<dbReference type="InterPro" id="IPR012659">
    <property type="entry name" value="CHP02444"/>
</dbReference>
<evidence type="ECO:0000313" key="1">
    <source>
        <dbReference type="EMBL" id="MYL26148.1"/>
    </source>
</evidence>
<dbReference type="Pfam" id="PF09523">
    <property type="entry name" value="DUF2390"/>
    <property type="match status" value="1"/>
</dbReference>
<dbReference type="Proteomes" id="UP000460751">
    <property type="component" value="Unassembled WGS sequence"/>
</dbReference>
<dbReference type="EMBL" id="WMEX01000002">
    <property type="protein sequence ID" value="MYL26148.1"/>
    <property type="molecule type" value="Genomic_DNA"/>
</dbReference>
<comment type="caution">
    <text evidence="1">The sequence shown here is derived from an EMBL/GenBank/DDBJ whole genome shotgun (WGS) entry which is preliminary data.</text>
</comment>
<gene>
    <name evidence="1" type="ORF">GLW01_05005</name>
</gene>
<evidence type="ECO:0000313" key="2">
    <source>
        <dbReference type="Proteomes" id="UP000460751"/>
    </source>
</evidence>
<organism evidence="1 2">
    <name type="scientific">Vreelandella halophila</name>
    <dbReference type="NCBI Taxonomy" id="86177"/>
    <lineage>
        <taxon>Bacteria</taxon>
        <taxon>Pseudomonadati</taxon>
        <taxon>Pseudomonadota</taxon>
        <taxon>Gammaproteobacteria</taxon>
        <taxon>Oceanospirillales</taxon>
        <taxon>Halomonadaceae</taxon>
        <taxon>Vreelandella</taxon>
    </lineage>
</organism>
<proteinExistence type="predicted"/>
<dbReference type="NCBIfam" id="TIGR02444">
    <property type="entry name" value="TIGR02444 family protein"/>
    <property type="match status" value="1"/>
</dbReference>
<name>A0A9X4YBF0_9GAMM</name>
<keyword evidence="2" id="KW-1185">Reference proteome</keyword>